<dbReference type="Pfam" id="PF00912">
    <property type="entry name" value="Transgly"/>
    <property type="match status" value="1"/>
</dbReference>
<evidence type="ECO:0000313" key="29">
    <source>
        <dbReference type="Proteomes" id="UP000622604"/>
    </source>
</evidence>
<dbReference type="Pfam" id="PF14814">
    <property type="entry name" value="UB2H"/>
    <property type="match status" value="1"/>
</dbReference>
<dbReference type="InterPro" id="IPR050396">
    <property type="entry name" value="Glycosyltr_51/Transpeptidase"/>
</dbReference>
<evidence type="ECO:0000256" key="16">
    <source>
        <dbReference type="ARBA" id="ARBA00023251"/>
    </source>
</evidence>
<dbReference type="Pfam" id="PF00905">
    <property type="entry name" value="Transpeptidase"/>
    <property type="match status" value="1"/>
</dbReference>
<dbReference type="InterPro" id="IPR023346">
    <property type="entry name" value="Lysozyme-like_dom_sf"/>
</dbReference>
<keyword evidence="18 23" id="KW-0961">Cell wall biogenesis/degradation</keyword>
<comment type="function">
    <text evidence="1 23">Cell wall formation. Synthesis of cross-linked peptidoglycan from the lipid intermediates. The enzyme has a penicillin-insensitive transglycosylase N-terminal domain (formation of linear glycan strands) and a penicillin-sensitive transpeptidase C-terminal domain (cross-linking of the peptide subunits).</text>
</comment>
<comment type="caution">
    <text evidence="28">The sequence shown here is derived from an EMBL/GenBank/DDBJ whole genome shotgun (WGS) entry which is preliminary data.</text>
</comment>
<dbReference type="EMBL" id="BMZC01000002">
    <property type="protein sequence ID" value="GGZ52295.1"/>
    <property type="molecule type" value="Genomic_DNA"/>
</dbReference>
<proteinExistence type="inferred from homology"/>
<dbReference type="SUPFAM" id="SSF56601">
    <property type="entry name" value="beta-lactamase/transpeptidase-like"/>
    <property type="match status" value="1"/>
</dbReference>
<dbReference type="Gene3D" id="1.20.5.100">
    <property type="entry name" value="Cytochrome c1, transmembrane anchor, C-terminal"/>
    <property type="match status" value="1"/>
</dbReference>
<dbReference type="PANTHER" id="PTHR32282:SF11">
    <property type="entry name" value="PENICILLIN-BINDING PROTEIN 1B"/>
    <property type="match status" value="1"/>
</dbReference>
<evidence type="ECO:0000256" key="14">
    <source>
        <dbReference type="ARBA" id="ARBA00022984"/>
    </source>
</evidence>
<dbReference type="InterPro" id="IPR001264">
    <property type="entry name" value="Glyco_trans_51"/>
</dbReference>
<dbReference type="PANTHER" id="PTHR32282">
    <property type="entry name" value="BINDING PROTEIN TRANSPEPTIDASE, PUTATIVE-RELATED"/>
    <property type="match status" value="1"/>
</dbReference>
<dbReference type="GO" id="GO:0006508">
    <property type="term" value="P:proteolysis"/>
    <property type="evidence" value="ECO:0007669"/>
    <property type="project" value="UniProtKB-KW"/>
</dbReference>
<comment type="catalytic activity">
    <reaction evidence="21">
        <text>[GlcNAc-(1-&gt;4)-Mur2Ac(oyl-L-Ala-gamma-D-Glu-L-Lys-D-Ala-D-Ala)](n)-di-trans,octa-cis-undecaprenyl diphosphate + beta-D-GlcNAc-(1-&gt;4)-Mur2Ac(oyl-L-Ala-gamma-D-Glu-L-Lys-D-Ala-D-Ala)-di-trans,octa-cis-undecaprenyl diphosphate = [GlcNAc-(1-&gt;4)-Mur2Ac(oyl-L-Ala-gamma-D-Glu-L-Lys-D-Ala-D-Ala)](n+1)-di-trans,octa-cis-undecaprenyl diphosphate + di-trans,octa-cis-undecaprenyl diphosphate + H(+)</text>
        <dbReference type="Rhea" id="RHEA:23708"/>
        <dbReference type="Rhea" id="RHEA-COMP:9602"/>
        <dbReference type="Rhea" id="RHEA-COMP:9603"/>
        <dbReference type="ChEBI" id="CHEBI:15378"/>
        <dbReference type="ChEBI" id="CHEBI:58405"/>
        <dbReference type="ChEBI" id="CHEBI:60033"/>
        <dbReference type="ChEBI" id="CHEBI:78435"/>
        <dbReference type="EC" id="2.4.99.28"/>
    </reaction>
</comment>
<evidence type="ECO:0000256" key="17">
    <source>
        <dbReference type="ARBA" id="ARBA00023268"/>
    </source>
</evidence>
<evidence type="ECO:0000313" key="28">
    <source>
        <dbReference type="EMBL" id="GGZ52295.1"/>
    </source>
</evidence>
<dbReference type="Gene3D" id="3.40.710.10">
    <property type="entry name" value="DD-peptidase/beta-lactamase superfamily"/>
    <property type="match status" value="1"/>
</dbReference>
<dbReference type="GO" id="GO:0008360">
    <property type="term" value="P:regulation of cell shape"/>
    <property type="evidence" value="ECO:0007669"/>
    <property type="project" value="UniProtKB-UniRule"/>
</dbReference>
<evidence type="ECO:0000256" key="3">
    <source>
        <dbReference type="ARBA" id="ARBA00004752"/>
    </source>
</evidence>
<keyword evidence="10 23" id="KW-0328">Glycosyltransferase</keyword>
<evidence type="ECO:0000256" key="20">
    <source>
        <dbReference type="ARBA" id="ARBA00034000"/>
    </source>
</evidence>
<keyword evidence="13 23" id="KW-0133">Cell shape</keyword>
<evidence type="ECO:0000256" key="21">
    <source>
        <dbReference type="ARBA" id="ARBA00049902"/>
    </source>
</evidence>
<evidence type="ECO:0000259" key="25">
    <source>
        <dbReference type="Pfam" id="PF00905"/>
    </source>
</evidence>
<evidence type="ECO:0000256" key="7">
    <source>
        <dbReference type="ARBA" id="ARBA00022475"/>
    </source>
</evidence>
<evidence type="ECO:0000256" key="12">
    <source>
        <dbReference type="ARBA" id="ARBA00022801"/>
    </source>
</evidence>
<dbReference type="GO" id="GO:0071555">
    <property type="term" value="P:cell wall organization"/>
    <property type="evidence" value="ECO:0007669"/>
    <property type="project" value="UniProtKB-UniRule"/>
</dbReference>
<evidence type="ECO:0000256" key="1">
    <source>
        <dbReference type="ARBA" id="ARBA00002624"/>
    </source>
</evidence>
<dbReference type="RefSeq" id="WP_191865358.1">
    <property type="nucleotide sequence ID" value="NZ_BMZC01000002.1"/>
</dbReference>
<evidence type="ECO:0000256" key="15">
    <source>
        <dbReference type="ARBA" id="ARBA00023136"/>
    </source>
</evidence>
<feature type="domain" description="Glycosyl transferase family 51" evidence="26">
    <location>
        <begin position="166"/>
        <end position="335"/>
    </location>
</feature>
<keyword evidence="15" id="KW-0472">Membrane</keyword>
<comment type="catalytic activity">
    <reaction evidence="20">
        <text>Preferential cleavage: (Ac)2-L-Lys-D-Ala-|-D-Ala. Also transpeptidation of peptidyl-alanyl moieties that are N-acyl substituents of D-alanine.</text>
        <dbReference type="EC" id="3.4.16.4"/>
    </reaction>
</comment>
<dbReference type="GO" id="GO:0008658">
    <property type="term" value="F:penicillin binding"/>
    <property type="evidence" value="ECO:0007669"/>
    <property type="project" value="UniProtKB-UniRule"/>
</dbReference>
<keyword evidence="9" id="KW-0645">Protease</keyword>
<keyword evidence="14 23" id="KW-0573">Peptidoglycan synthesis</keyword>
<dbReference type="GO" id="GO:0005886">
    <property type="term" value="C:plasma membrane"/>
    <property type="evidence" value="ECO:0007669"/>
    <property type="project" value="UniProtKB-SubCell"/>
</dbReference>
<evidence type="ECO:0000256" key="5">
    <source>
        <dbReference type="ARBA" id="ARBA00007739"/>
    </source>
</evidence>
<keyword evidence="11 23" id="KW-0808">Transferase</keyword>
<keyword evidence="12" id="KW-0378">Hydrolase</keyword>
<evidence type="ECO:0000256" key="8">
    <source>
        <dbReference type="ARBA" id="ARBA00022645"/>
    </source>
</evidence>
<evidence type="ECO:0000256" key="24">
    <source>
        <dbReference type="PIRSR" id="PIRSR002799-1"/>
    </source>
</evidence>
<keyword evidence="17" id="KW-0511">Multifunctional enzyme</keyword>
<dbReference type="InterPro" id="IPR028166">
    <property type="entry name" value="UB2H"/>
</dbReference>
<dbReference type="UniPathway" id="UPA00219"/>
<dbReference type="Gene3D" id="1.10.3810.10">
    <property type="entry name" value="Biosynthetic peptidoglycan transglycosylase-like"/>
    <property type="match status" value="1"/>
</dbReference>
<dbReference type="InterPro" id="IPR011813">
    <property type="entry name" value="PBP_1b"/>
</dbReference>
<evidence type="ECO:0000256" key="19">
    <source>
        <dbReference type="ARBA" id="ARBA00032454"/>
    </source>
</evidence>
<dbReference type="GO" id="GO:0046677">
    <property type="term" value="P:response to antibiotic"/>
    <property type="evidence" value="ECO:0007669"/>
    <property type="project" value="UniProtKB-UniRule"/>
</dbReference>
<evidence type="ECO:0000256" key="18">
    <source>
        <dbReference type="ARBA" id="ARBA00023316"/>
    </source>
</evidence>
<dbReference type="SUPFAM" id="SSF53955">
    <property type="entry name" value="Lysozyme-like"/>
    <property type="match status" value="1"/>
</dbReference>
<comment type="pathway">
    <text evidence="3 23">Cell wall biogenesis; peptidoglycan biosynthesis.</text>
</comment>
<keyword evidence="7" id="KW-1003">Cell membrane</keyword>
<evidence type="ECO:0000256" key="6">
    <source>
        <dbReference type="ARBA" id="ARBA00018637"/>
    </source>
</evidence>
<dbReference type="Proteomes" id="UP000622604">
    <property type="component" value="Unassembled WGS sequence"/>
</dbReference>
<evidence type="ECO:0000256" key="10">
    <source>
        <dbReference type="ARBA" id="ARBA00022676"/>
    </source>
</evidence>
<dbReference type="AlphaFoldDB" id="A0A8H9I723"/>
<dbReference type="InterPro" id="IPR012338">
    <property type="entry name" value="Beta-lactam/transpept-like"/>
</dbReference>
<comment type="similarity">
    <text evidence="4 23">In the C-terminal section; belongs to the transpeptidase family.</text>
</comment>
<feature type="domain" description="Penicillin-binding protein transpeptidase" evidence="25">
    <location>
        <begin position="431"/>
        <end position="668"/>
    </location>
</feature>
<evidence type="ECO:0000256" key="2">
    <source>
        <dbReference type="ARBA" id="ARBA00004236"/>
    </source>
</evidence>
<dbReference type="Gene3D" id="3.30.2060.10">
    <property type="entry name" value="Penicillin-binding protein 1b domain"/>
    <property type="match status" value="1"/>
</dbReference>
<dbReference type="InterPro" id="IPR036950">
    <property type="entry name" value="PBP_transglycosylase"/>
</dbReference>
<name>A0A8H9I723_9ALTE</name>
<comment type="subcellular location">
    <subcellularLocation>
        <location evidence="2">Cell membrane</location>
    </subcellularLocation>
</comment>
<comment type="similarity">
    <text evidence="5 23">In the N-terminal section; belongs to the glycosyltransferase 51 family.</text>
</comment>
<dbReference type="InterPro" id="IPR001460">
    <property type="entry name" value="PCN-bd_Tpept"/>
</dbReference>
<evidence type="ECO:0000259" key="26">
    <source>
        <dbReference type="Pfam" id="PF00912"/>
    </source>
</evidence>
<evidence type="ECO:0000256" key="22">
    <source>
        <dbReference type="NCBIfam" id="TIGR02071"/>
    </source>
</evidence>
<evidence type="ECO:0000256" key="23">
    <source>
        <dbReference type="PIRNR" id="PIRNR002799"/>
    </source>
</evidence>
<feature type="domain" description="Bifunctional transglycosylase second" evidence="27">
    <location>
        <begin position="73"/>
        <end position="152"/>
    </location>
</feature>
<feature type="active site" description="Acyl-ester intermediate; for transpeptidase activity" evidence="24">
    <location>
        <position position="468"/>
    </location>
</feature>
<dbReference type="NCBIfam" id="TIGR02071">
    <property type="entry name" value="PBP_1b"/>
    <property type="match status" value="1"/>
</dbReference>
<dbReference type="PIRSF" id="PIRSF002799">
    <property type="entry name" value="PBP_1b"/>
    <property type="match status" value="1"/>
</dbReference>
<dbReference type="GO" id="GO:0009274">
    <property type="term" value="C:peptidoglycan-based cell wall"/>
    <property type="evidence" value="ECO:0007669"/>
    <property type="project" value="UniProtKB-UniRule"/>
</dbReference>
<dbReference type="GO" id="GO:0009002">
    <property type="term" value="F:serine-type D-Ala-D-Ala carboxypeptidase activity"/>
    <property type="evidence" value="ECO:0007669"/>
    <property type="project" value="UniProtKB-EC"/>
</dbReference>
<dbReference type="GO" id="GO:0030288">
    <property type="term" value="C:outer membrane-bounded periplasmic space"/>
    <property type="evidence" value="ECO:0007669"/>
    <property type="project" value="TreeGrafter"/>
</dbReference>
<feature type="active site" description="Proton donor; for transglycosylase activity" evidence="24">
    <location>
        <position position="190"/>
    </location>
</feature>
<reference evidence="28" key="2">
    <citation type="submission" date="2020-09" db="EMBL/GenBank/DDBJ databases">
        <authorList>
            <person name="Sun Q."/>
            <person name="Kim S."/>
        </authorList>
    </citation>
    <scope>NUCLEOTIDE SEQUENCE</scope>
    <source>
        <strain evidence="28">KCTC 32337</strain>
    </source>
</reference>
<evidence type="ECO:0000256" key="13">
    <source>
        <dbReference type="ARBA" id="ARBA00022960"/>
    </source>
</evidence>
<dbReference type="GO" id="GO:0008955">
    <property type="term" value="F:peptidoglycan glycosyltransferase activity"/>
    <property type="evidence" value="ECO:0007669"/>
    <property type="project" value="UniProtKB-UniRule"/>
</dbReference>
<keyword evidence="16" id="KW-0046">Antibiotic resistance</keyword>
<sequence>MPKKPQKKQSSLPSKLNPFRWLMRHWWRLLIIIAAVIAAYGVYLDAQIVKQFSGNKWQVPAQIFARPMHLELKQEITIKEIVEELELLGYRKVRHADDTGEYQLKATGVRIQRRAFHFPHGQESEISVDITLANGRISSLRNLKNNRALDEIYLEPWLVTRLMSSGREDRMLVNLKGVPPSLIKALVLVEDKDFYQHYGIAPLSILRALIANVSAGRAVQGGSTLTQQLVKNLFLTNEKSLVRKAKEALMALIIDARYSKDEIIEAYLNEVFLGQNGNTGVHGFGLASLFYFDRPIAELNVSEIATLVGIIKGPSYYNPRRHPERVTERRNLVLRILFENNELQRNEYEYAINQPLNLASGASLKSGKHPAFMNLVRRELKTVLADPNMRESGLKVFTTLDSVAQRKAEEAVIAGVAAQQKRMKLTQLQSAMVVTDIKSGEVRSIVGDANPQYQGFNRALDAKRAIGSLIKPTIYLTALERAAQYNLATPLTDEAIKLKSTYGKMWEPKNADKKFRGQVTLVDALTQSLNVPTVNLGMEVGLDDIASTIRRLGVNEPIDIYPAMTLGAVNFSPMQVNQMYQTIANNGRYIPLHAVTAVLSPKDKPLWKFSARGEQRADLKATYLLNYALHKVTREGTAKQIRKTFGDINMAGKTGTTDDYRDSWFSGFDNNILVTTWMGKDNNEPINLSGATGAMQLFIGYQKLQQPKSLVRRYPKGLGIAHFDEESGALSRPGCANTISVPAILDALPPVPKTCNGEIRGPLKKSLWERLFGN</sequence>
<evidence type="ECO:0000256" key="4">
    <source>
        <dbReference type="ARBA" id="ARBA00007090"/>
    </source>
</evidence>
<dbReference type="GO" id="GO:0009252">
    <property type="term" value="P:peptidoglycan biosynthetic process"/>
    <property type="evidence" value="ECO:0007669"/>
    <property type="project" value="UniProtKB-UniRule"/>
</dbReference>
<organism evidence="28 29">
    <name type="scientific">Paraglaciecola chathamensis</name>
    <dbReference type="NCBI Taxonomy" id="368405"/>
    <lineage>
        <taxon>Bacteria</taxon>
        <taxon>Pseudomonadati</taxon>
        <taxon>Pseudomonadota</taxon>
        <taxon>Gammaproteobacteria</taxon>
        <taxon>Alteromonadales</taxon>
        <taxon>Alteromonadaceae</taxon>
        <taxon>Paraglaciecola</taxon>
    </lineage>
</organism>
<reference evidence="28" key="1">
    <citation type="journal article" date="2014" name="Int. J. Syst. Evol. Microbiol.">
        <title>Complete genome sequence of Corynebacterium casei LMG S-19264T (=DSM 44701T), isolated from a smear-ripened cheese.</title>
        <authorList>
            <consortium name="US DOE Joint Genome Institute (JGI-PGF)"/>
            <person name="Walter F."/>
            <person name="Albersmeier A."/>
            <person name="Kalinowski J."/>
            <person name="Ruckert C."/>
        </authorList>
    </citation>
    <scope>NUCLEOTIDE SEQUENCE</scope>
    <source>
        <strain evidence="28">KCTC 32337</strain>
    </source>
</reference>
<accession>A0A8H9I723</accession>
<evidence type="ECO:0000256" key="9">
    <source>
        <dbReference type="ARBA" id="ARBA00022670"/>
    </source>
</evidence>
<evidence type="ECO:0000259" key="27">
    <source>
        <dbReference type="Pfam" id="PF14814"/>
    </source>
</evidence>
<gene>
    <name evidence="28" type="primary">mrcB</name>
    <name evidence="28" type="ORF">GCM10011274_07860</name>
</gene>
<protein>
    <recommendedName>
        <fullName evidence="6 22">Penicillin-binding protein 1B</fullName>
        <shortName evidence="23">PBP-1b</shortName>
        <shortName evidence="23">PBP1b</shortName>
    </recommendedName>
    <alternativeName>
        <fullName evidence="19 23">Murein polymerase</fullName>
    </alternativeName>
</protein>
<evidence type="ECO:0000256" key="11">
    <source>
        <dbReference type="ARBA" id="ARBA00022679"/>
    </source>
</evidence>
<keyword evidence="8" id="KW-0121">Carboxypeptidase</keyword>